<dbReference type="PRINTS" id="PR00149">
    <property type="entry name" value="FUMRATELYASE"/>
</dbReference>
<dbReference type="PROSITE" id="PS00163">
    <property type="entry name" value="FUMARATE_LYASES"/>
    <property type="match status" value="1"/>
</dbReference>
<dbReference type="Gene3D" id="1.10.275.10">
    <property type="entry name" value="Fumarase/aspartase (N-terminal domain)"/>
    <property type="match status" value="1"/>
</dbReference>
<dbReference type="GO" id="GO:0006099">
    <property type="term" value="P:tricarboxylic acid cycle"/>
    <property type="evidence" value="ECO:0007669"/>
    <property type="project" value="InterPro"/>
</dbReference>
<dbReference type="PANTHER" id="PTHR11444:SF1">
    <property type="entry name" value="FUMARATE HYDRATASE, MITOCHONDRIAL"/>
    <property type="match status" value="1"/>
</dbReference>
<dbReference type="HAMAP" id="MF_00743">
    <property type="entry name" value="FumaraseC"/>
    <property type="match status" value="1"/>
</dbReference>
<dbReference type="GO" id="GO:0004333">
    <property type="term" value="F:fumarate hydratase activity"/>
    <property type="evidence" value="ECO:0007669"/>
    <property type="project" value="UniProtKB-EC"/>
</dbReference>
<dbReference type="CDD" id="cd01362">
    <property type="entry name" value="Fumarase_classII"/>
    <property type="match status" value="1"/>
</dbReference>
<evidence type="ECO:0000256" key="3">
    <source>
        <dbReference type="ARBA" id="ARBA00023239"/>
    </source>
</evidence>
<evidence type="ECO:0000313" key="8">
    <source>
        <dbReference type="Proteomes" id="UP001168877"/>
    </source>
</evidence>
<dbReference type="SUPFAM" id="SSF48557">
    <property type="entry name" value="L-aspartase-like"/>
    <property type="match status" value="1"/>
</dbReference>
<sequence>MAVYIVSRRFSGGGSTTSQLVGALRYGTGWRPYSTAFREERDTFGPIQVPSDRLWGAQTQRSLQNFDIGGERERMPEPIIRAFGVLKKCVAKVNMEYGLDPAIGKAIMQAAQEVAEGKLNDHFPLVVWQTGSGTQSNMNANEVIANRAAEILGHKRGGKFVHPNDHVNRSQSSNDTFPTVMHIASAMEINSRLIPNLKILHNSLHSKSVEFKDIVKIGRTHTQDATPLTLGQEFSGYTTQVKYGIERVMCTLPHMYQLAQGGTAVGTGLNTKKGFDVKIAAAVAEETSLPFVTAENKFEALAAHDAFVETSGALNTVATSLMKIANDIRLLGSGPRCGLGELILPENEPGSSIMPGKVNPTQCEALTMVCAQVMGNHVAITIGGSNGHFELNVYKPMIASGLLHSVRLLGDSSASFEKNCVKGIQANKERISKLLHESLMLVTSLNPKIGYDNAAAVAKKAHKEGTTLKDAALKLGVLTSEEFDTLVVPEKMIGAVARITCESVEKSGNYKTKVLSFLSPAATNVEGYFFATLPNSILNKDKLKITECKVLLESSPLKTCKVPTNINKGLTGSPRHTYRLLNDKKMKLYSADTLYYTSQPARTSL</sequence>
<dbReference type="InterPro" id="IPR000362">
    <property type="entry name" value="Fumarate_lyase_fam"/>
</dbReference>
<dbReference type="NCBIfam" id="TIGR00979">
    <property type="entry name" value="fumC_II"/>
    <property type="match status" value="1"/>
</dbReference>
<dbReference type="Gene3D" id="1.20.200.10">
    <property type="entry name" value="Fumarase/aspartase (Central domain)"/>
    <property type="match status" value="1"/>
</dbReference>
<evidence type="ECO:0000259" key="6">
    <source>
        <dbReference type="Pfam" id="PF10415"/>
    </source>
</evidence>
<dbReference type="FunFam" id="1.10.40.30:FF:000002">
    <property type="entry name" value="Fumarate hydratase class II"/>
    <property type="match status" value="1"/>
</dbReference>
<comment type="caution">
    <text evidence="7">The sequence shown here is derived from an EMBL/GenBank/DDBJ whole genome shotgun (WGS) entry which is preliminary data.</text>
</comment>
<feature type="domain" description="Fumarase C C-terminal" evidence="6">
    <location>
        <begin position="441"/>
        <end position="493"/>
    </location>
</feature>
<dbReference type="Pfam" id="PF10415">
    <property type="entry name" value="FumaraseC_C"/>
    <property type="match status" value="1"/>
</dbReference>
<gene>
    <name evidence="7" type="ORF">LWI29_001398</name>
</gene>
<dbReference type="Proteomes" id="UP001168877">
    <property type="component" value="Unassembled WGS sequence"/>
</dbReference>
<accession>A0AA39S109</accession>
<dbReference type="NCBIfam" id="NF008909">
    <property type="entry name" value="PRK12273.1"/>
    <property type="match status" value="1"/>
</dbReference>
<reference evidence="7" key="1">
    <citation type="journal article" date="2022" name="Plant J.">
        <title>Strategies of tolerance reflected in two North American maple genomes.</title>
        <authorList>
            <person name="McEvoy S.L."/>
            <person name="Sezen U.U."/>
            <person name="Trouern-Trend A."/>
            <person name="McMahon S.M."/>
            <person name="Schaberg P.G."/>
            <person name="Yang J."/>
            <person name="Wegrzyn J.L."/>
            <person name="Swenson N.G."/>
        </authorList>
    </citation>
    <scope>NUCLEOTIDE SEQUENCE</scope>
    <source>
        <strain evidence="7">NS2018</strain>
    </source>
</reference>
<dbReference type="EC" id="4.2.1.2" evidence="2"/>
<evidence type="ECO:0000259" key="5">
    <source>
        <dbReference type="Pfam" id="PF00206"/>
    </source>
</evidence>
<dbReference type="GO" id="GO:0005739">
    <property type="term" value="C:mitochondrion"/>
    <property type="evidence" value="ECO:0007669"/>
    <property type="project" value="TreeGrafter"/>
</dbReference>
<comment type="catalytic activity">
    <reaction evidence="4">
        <text>(S)-malate = fumarate + H2O</text>
        <dbReference type="Rhea" id="RHEA:12460"/>
        <dbReference type="ChEBI" id="CHEBI:15377"/>
        <dbReference type="ChEBI" id="CHEBI:15589"/>
        <dbReference type="ChEBI" id="CHEBI:29806"/>
        <dbReference type="EC" id="4.2.1.2"/>
    </reaction>
    <physiologicalReaction direction="left-to-right" evidence="4">
        <dbReference type="Rhea" id="RHEA:12461"/>
    </physiologicalReaction>
    <physiologicalReaction direction="right-to-left" evidence="4">
        <dbReference type="Rhea" id="RHEA:12462"/>
    </physiologicalReaction>
</comment>
<dbReference type="PANTHER" id="PTHR11444">
    <property type="entry name" value="ASPARTATEAMMONIA/ARGININOSUCCINATE/ADENYLOSUCCINATE LYASE"/>
    <property type="match status" value="1"/>
</dbReference>
<evidence type="ECO:0000256" key="4">
    <source>
        <dbReference type="ARBA" id="ARBA00051302"/>
    </source>
</evidence>
<reference evidence="7" key="2">
    <citation type="submission" date="2023-06" db="EMBL/GenBank/DDBJ databases">
        <authorList>
            <person name="Swenson N.G."/>
            <person name="Wegrzyn J.L."/>
            <person name="Mcevoy S.L."/>
        </authorList>
    </citation>
    <scope>NUCLEOTIDE SEQUENCE</scope>
    <source>
        <strain evidence="7">NS2018</strain>
        <tissue evidence="7">Leaf</tissue>
    </source>
</reference>
<dbReference type="InterPro" id="IPR022761">
    <property type="entry name" value="Fumarate_lyase_N"/>
</dbReference>
<keyword evidence="8" id="KW-1185">Reference proteome</keyword>
<evidence type="ECO:0000256" key="1">
    <source>
        <dbReference type="ARBA" id="ARBA00009084"/>
    </source>
</evidence>
<dbReference type="InterPro" id="IPR024083">
    <property type="entry name" value="Fumarase/histidase_N"/>
</dbReference>
<evidence type="ECO:0000313" key="7">
    <source>
        <dbReference type="EMBL" id="KAK0588466.1"/>
    </source>
</evidence>
<feature type="domain" description="Fumarate lyase N-terminal" evidence="5">
    <location>
        <begin position="45"/>
        <end position="375"/>
    </location>
</feature>
<dbReference type="FunFam" id="1.10.275.10:FF:000001">
    <property type="entry name" value="Fumarate hydratase, mitochondrial"/>
    <property type="match status" value="1"/>
</dbReference>
<dbReference type="AlphaFoldDB" id="A0AA39S109"/>
<dbReference type="Gene3D" id="1.10.40.30">
    <property type="entry name" value="Fumarase/aspartase (C-terminal domain)"/>
    <property type="match status" value="1"/>
</dbReference>
<dbReference type="GO" id="GO:0006106">
    <property type="term" value="P:fumarate metabolic process"/>
    <property type="evidence" value="ECO:0007669"/>
    <property type="project" value="InterPro"/>
</dbReference>
<dbReference type="EMBL" id="JAUESC010000381">
    <property type="protein sequence ID" value="KAK0588466.1"/>
    <property type="molecule type" value="Genomic_DNA"/>
</dbReference>
<dbReference type="InterPro" id="IPR008948">
    <property type="entry name" value="L-Aspartase-like"/>
</dbReference>
<dbReference type="Pfam" id="PF00206">
    <property type="entry name" value="Lyase_1"/>
    <property type="match status" value="1"/>
</dbReference>
<dbReference type="InterPro" id="IPR018951">
    <property type="entry name" value="Fumarase_C_C"/>
</dbReference>
<dbReference type="GO" id="GO:0051262">
    <property type="term" value="P:protein tetramerization"/>
    <property type="evidence" value="ECO:0007669"/>
    <property type="project" value="UniProtKB-ARBA"/>
</dbReference>
<evidence type="ECO:0000256" key="2">
    <source>
        <dbReference type="ARBA" id="ARBA00012921"/>
    </source>
</evidence>
<keyword evidence="3" id="KW-0456">Lyase</keyword>
<dbReference type="InterPro" id="IPR005677">
    <property type="entry name" value="Fum_hydII"/>
</dbReference>
<dbReference type="FunFam" id="1.20.200.10:FF:000001">
    <property type="entry name" value="Fumarate hydratase, mitochondrial"/>
    <property type="match status" value="1"/>
</dbReference>
<comment type="similarity">
    <text evidence="1">Belongs to the class-II fumarase/aspartase family. Fumarase subfamily.</text>
</comment>
<protein>
    <recommendedName>
        <fullName evidence="2">fumarate hydratase</fullName>
        <ecNumber evidence="2">4.2.1.2</ecNumber>
    </recommendedName>
</protein>
<name>A0AA39S109_ACESA</name>
<dbReference type="InterPro" id="IPR020557">
    <property type="entry name" value="Fumarate_lyase_CS"/>
</dbReference>
<dbReference type="GO" id="GO:0006108">
    <property type="term" value="P:malate metabolic process"/>
    <property type="evidence" value="ECO:0007669"/>
    <property type="project" value="UniProtKB-ARBA"/>
</dbReference>
<proteinExistence type="inferred from homology"/>
<organism evidence="7 8">
    <name type="scientific">Acer saccharum</name>
    <name type="common">Sugar maple</name>
    <dbReference type="NCBI Taxonomy" id="4024"/>
    <lineage>
        <taxon>Eukaryota</taxon>
        <taxon>Viridiplantae</taxon>
        <taxon>Streptophyta</taxon>
        <taxon>Embryophyta</taxon>
        <taxon>Tracheophyta</taxon>
        <taxon>Spermatophyta</taxon>
        <taxon>Magnoliopsida</taxon>
        <taxon>eudicotyledons</taxon>
        <taxon>Gunneridae</taxon>
        <taxon>Pentapetalae</taxon>
        <taxon>rosids</taxon>
        <taxon>malvids</taxon>
        <taxon>Sapindales</taxon>
        <taxon>Sapindaceae</taxon>
        <taxon>Hippocastanoideae</taxon>
        <taxon>Acereae</taxon>
        <taxon>Acer</taxon>
    </lineage>
</organism>